<gene>
    <name evidence="4" type="ORF">GPM918_LOCUS25529</name>
    <name evidence="5" type="ORF">SRO942_LOCUS25537</name>
</gene>
<feature type="compositionally biased region" description="Low complexity" evidence="2">
    <location>
        <begin position="272"/>
        <end position="298"/>
    </location>
</feature>
<dbReference type="InterPro" id="IPR043504">
    <property type="entry name" value="Peptidase_S1_PA_chymotrypsin"/>
</dbReference>
<dbReference type="PANTHER" id="PTHR24253">
    <property type="entry name" value="TRANSMEMBRANE PROTEASE SERINE"/>
    <property type="match status" value="1"/>
</dbReference>
<proteinExistence type="predicted"/>
<feature type="domain" description="Peptidase S1" evidence="3">
    <location>
        <begin position="73"/>
        <end position="224"/>
    </location>
</feature>
<dbReference type="AlphaFoldDB" id="A0A814Z6R1"/>
<feature type="non-terminal residue" evidence="4">
    <location>
        <position position="335"/>
    </location>
</feature>
<name>A0A814Z6R1_9BILA</name>
<feature type="compositionally biased region" description="Low complexity" evidence="2">
    <location>
        <begin position="247"/>
        <end position="262"/>
    </location>
</feature>
<evidence type="ECO:0000259" key="3">
    <source>
        <dbReference type="Pfam" id="PF00089"/>
    </source>
</evidence>
<dbReference type="InterPro" id="IPR009003">
    <property type="entry name" value="Peptidase_S1_PA"/>
</dbReference>
<comment type="caution">
    <text evidence="4">The sequence shown here is derived from an EMBL/GenBank/DDBJ whole genome shotgun (WGS) entry which is preliminary data.</text>
</comment>
<keyword evidence="6" id="KW-1185">Reference proteome</keyword>
<evidence type="ECO:0000313" key="4">
    <source>
        <dbReference type="EMBL" id="CAF1238318.1"/>
    </source>
</evidence>
<evidence type="ECO:0000256" key="1">
    <source>
        <dbReference type="ARBA" id="ARBA00023157"/>
    </source>
</evidence>
<dbReference type="PANTHER" id="PTHR24253:SF183">
    <property type="entry name" value="PEPTIDASE S1 DOMAIN-CONTAINING PROTEIN"/>
    <property type="match status" value="1"/>
</dbReference>
<feature type="region of interest" description="Disordered" evidence="2">
    <location>
        <begin position="210"/>
        <end position="335"/>
    </location>
</feature>
<dbReference type="EMBL" id="CAJOBC010009949">
    <property type="protein sequence ID" value="CAF4000582.1"/>
    <property type="molecule type" value="Genomic_DNA"/>
</dbReference>
<dbReference type="Proteomes" id="UP000663829">
    <property type="component" value="Unassembled WGS sequence"/>
</dbReference>
<evidence type="ECO:0000313" key="6">
    <source>
        <dbReference type="Proteomes" id="UP000663829"/>
    </source>
</evidence>
<feature type="compositionally biased region" description="Basic residues" evidence="2">
    <location>
        <begin position="322"/>
        <end position="335"/>
    </location>
</feature>
<protein>
    <recommendedName>
        <fullName evidence="3">Peptidase S1 domain-containing protein</fullName>
    </recommendedName>
</protein>
<organism evidence="4 6">
    <name type="scientific">Didymodactylos carnosus</name>
    <dbReference type="NCBI Taxonomy" id="1234261"/>
    <lineage>
        <taxon>Eukaryota</taxon>
        <taxon>Metazoa</taxon>
        <taxon>Spiralia</taxon>
        <taxon>Gnathifera</taxon>
        <taxon>Rotifera</taxon>
        <taxon>Eurotatoria</taxon>
        <taxon>Bdelloidea</taxon>
        <taxon>Philodinida</taxon>
        <taxon>Philodinidae</taxon>
        <taxon>Didymodactylos</taxon>
    </lineage>
</organism>
<dbReference type="SUPFAM" id="SSF50494">
    <property type="entry name" value="Trypsin-like serine proteases"/>
    <property type="match status" value="1"/>
</dbReference>
<dbReference type="EMBL" id="CAJNOQ010009943">
    <property type="protein sequence ID" value="CAF1238318.1"/>
    <property type="molecule type" value="Genomic_DNA"/>
</dbReference>
<feature type="compositionally biased region" description="Low complexity" evidence="2">
    <location>
        <begin position="217"/>
        <end position="235"/>
    </location>
</feature>
<reference evidence="4" key="1">
    <citation type="submission" date="2021-02" db="EMBL/GenBank/DDBJ databases">
        <authorList>
            <person name="Nowell W R."/>
        </authorList>
    </citation>
    <scope>NUCLEOTIDE SEQUENCE</scope>
</reference>
<sequence>MINVLLPANASNRAAESTVQFFLGPSTSAAGSATEVSSLGQTSNSNGLSGTISASAVTEISEYTLSRKKRVVGGIPITRKGVYPWLMAIGSTKIFYYTGALIRPTWVNTTASCLLRNKLINITATSLFAAYGLTNRNNYSSSIQFSIVSQVILYPTRVRTSNDLTVNELALLKLDAAPPSTQYVCLPSNFNNTRKPSNNEFAVLIGYGTSGTGQATRQPQPTLQQQQQSQQPLRRQPQELVRRLLRRQPQQLLRRPPQQPLRRLLRRPPQQPLRRQPQNPPQQLLGQQPQQPLRRQPQQPLPRQPQQQHQLQRLRPTQQQLRRQHQRPLRRQQLR</sequence>
<evidence type="ECO:0000256" key="2">
    <source>
        <dbReference type="SAM" id="MobiDB-lite"/>
    </source>
</evidence>
<dbReference type="Proteomes" id="UP000681722">
    <property type="component" value="Unassembled WGS sequence"/>
</dbReference>
<feature type="compositionally biased region" description="Low complexity" evidence="2">
    <location>
        <begin position="304"/>
        <end position="321"/>
    </location>
</feature>
<accession>A0A814Z6R1</accession>
<dbReference type="InterPro" id="IPR001254">
    <property type="entry name" value="Trypsin_dom"/>
</dbReference>
<dbReference type="GO" id="GO:0006508">
    <property type="term" value="P:proteolysis"/>
    <property type="evidence" value="ECO:0007669"/>
    <property type="project" value="InterPro"/>
</dbReference>
<keyword evidence="1" id="KW-1015">Disulfide bond</keyword>
<dbReference type="Pfam" id="PF00089">
    <property type="entry name" value="Trypsin"/>
    <property type="match status" value="1"/>
</dbReference>
<dbReference type="GO" id="GO:0004252">
    <property type="term" value="F:serine-type endopeptidase activity"/>
    <property type="evidence" value="ECO:0007669"/>
    <property type="project" value="InterPro"/>
</dbReference>
<evidence type="ECO:0000313" key="5">
    <source>
        <dbReference type="EMBL" id="CAF4000582.1"/>
    </source>
</evidence>
<dbReference type="Gene3D" id="2.40.10.10">
    <property type="entry name" value="Trypsin-like serine proteases"/>
    <property type="match status" value="1"/>
</dbReference>